<dbReference type="Gene3D" id="3.40.50.720">
    <property type="entry name" value="NAD(P)-binding Rossmann-like Domain"/>
    <property type="match status" value="1"/>
</dbReference>
<dbReference type="InterPro" id="IPR036291">
    <property type="entry name" value="NAD(P)-bd_dom_sf"/>
</dbReference>
<gene>
    <name evidence="4" type="ORF">GXN76_03835</name>
</gene>
<feature type="domain" description="NAD-dependent epimerase/dehydratase" evidence="2">
    <location>
        <begin position="3"/>
        <end position="223"/>
    </location>
</feature>
<dbReference type="InterPro" id="IPR001509">
    <property type="entry name" value="Epimerase_deHydtase"/>
</dbReference>
<evidence type="ECO:0000259" key="2">
    <source>
        <dbReference type="Pfam" id="PF01370"/>
    </source>
</evidence>
<dbReference type="PANTHER" id="PTHR11092:SF0">
    <property type="entry name" value="EPIMERASE FAMILY PROTEIN SDR39U1"/>
    <property type="match status" value="1"/>
</dbReference>
<feature type="domain" description="DUF1731" evidence="3">
    <location>
        <begin position="251"/>
        <end position="297"/>
    </location>
</feature>
<comment type="similarity">
    <text evidence="1">Belongs to the NAD(P)-dependent epimerase/dehydratase family. SDR39U1 subfamily.</text>
</comment>
<evidence type="ECO:0000313" key="5">
    <source>
        <dbReference type="Proteomes" id="UP000503088"/>
    </source>
</evidence>
<reference evidence="4 5" key="1">
    <citation type="submission" date="2020-01" db="EMBL/GenBank/DDBJ databases">
        <authorList>
            <person name="Gulvik C.A."/>
            <person name="Batra D.G."/>
        </authorList>
    </citation>
    <scope>NUCLEOTIDE SEQUENCE [LARGE SCALE GENOMIC DNA]</scope>
    <source>
        <strain evidence="4 5">W9323</strain>
    </source>
</reference>
<dbReference type="Pfam" id="PF08338">
    <property type="entry name" value="DUF1731"/>
    <property type="match status" value="1"/>
</dbReference>
<dbReference type="Pfam" id="PF01370">
    <property type="entry name" value="Epimerase"/>
    <property type="match status" value="1"/>
</dbReference>
<dbReference type="AlphaFoldDB" id="A0A7D4BIK3"/>
<proteinExistence type="inferred from homology"/>
<dbReference type="InterPro" id="IPR013549">
    <property type="entry name" value="DUF1731"/>
</dbReference>
<dbReference type="KEGG" id="kpul:GXN76_03835"/>
<dbReference type="RefSeq" id="WP_173220667.1">
    <property type="nucleotide sequence ID" value="NZ_CP048104.1"/>
</dbReference>
<organism evidence="4 5">
    <name type="scientific">Kroppenstedtia pulmonis</name>
    <dbReference type="NCBI Taxonomy" id="1380685"/>
    <lineage>
        <taxon>Bacteria</taxon>
        <taxon>Bacillati</taxon>
        <taxon>Bacillota</taxon>
        <taxon>Bacilli</taxon>
        <taxon>Bacillales</taxon>
        <taxon>Thermoactinomycetaceae</taxon>
        <taxon>Kroppenstedtia</taxon>
    </lineage>
</organism>
<dbReference type="Proteomes" id="UP000503088">
    <property type="component" value="Chromosome"/>
</dbReference>
<evidence type="ECO:0000313" key="4">
    <source>
        <dbReference type="EMBL" id="QKG83690.1"/>
    </source>
</evidence>
<name>A0A7D4BIK3_9BACL</name>
<evidence type="ECO:0000259" key="3">
    <source>
        <dbReference type="Pfam" id="PF08338"/>
    </source>
</evidence>
<dbReference type="InterPro" id="IPR010099">
    <property type="entry name" value="SDR39U1"/>
</dbReference>
<dbReference type="EMBL" id="CP048104">
    <property type="protein sequence ID" value="QKG83690.1"/>
    <property type="molecule type" value="Genomic_DNA"/>
</dbReference>
<dbReference type="CDD" id="cd05242">
    <property type="entry name" value="SDR_a8"/>
    <property type="match status" value="1"/>
</dbReference>
<accession>A0A7D4BIK3</accession>
<dbReference type="NCBIfam" id="TIGR01777">
    <property type="entry name" value="yfcH"/>
    <property type="match status" value="1"/>
</dbReference>
<keyword evidence="5" id="KW-1185">Reference proteome</keyword>
<evidence type="ECO:0000256" key="1">
    <source>
        <dbReference type="ARBA" id="ARBA00009353"/>
    </source>
</evidence>
<sequence length="307" mass="33796">MRIAVTGSTGLIGSALFPFLEQQEHQVIPVIRNAGESRRGGTIRWLPDKGVIAAEEWEGFDAIIHLAGENIANRRWTRRQKNKIFLSRTQGTRLLSQTLAELRYPPRVLLSASATGYYGARKSTETVSESSTQGKGFLAEVTHAWEESTKAAEDAGIRVVHMRFGIILSRYGGALAKMLPLFKWGLGGKIGTGKQMMSWVTLQETARIISFLLEAEDVSGPVNIVAPAPVSNQEYTRILARTLHRPAVFPLPAPVARLALGEMAQELLLSGSRIVPEKLTHAGYEFQYTNLESALKDELKAKASLFI</sequence>
<protein>
    <submittedName>
        <fullName evidence="4">TIGR01777 family protein</fullName>
    </submittedName>
</protein>
<dbReference type="PANTHER" id="PTHR11092">
    <property type="entry name" value="SUGAR NUCLEOTIDE EPIMERASE RELATED"/>
    <property type="match status" value="1"/>
</dbReference>
<dbReference type="SUPFAM" id="SSF51735">
    <property type="entry name" value="NAD(P)-binding Rossmann-fold domains"/>
    <property type="match status" value="1"/>
</dbReference>